<dbReference type="GO" id="GO:0016887">
    <property type="term" value="F:ATP hydrolysis activity"/>
    <property type="evidence" value="ECO:0007669"/>
    <property type="project" value="InterPro"/>
</dbReference>
<dbReference type="eggNOG" id="COG4608">
    <property type="taxonomic scope" value="Bacteria"/>
</dbReference>
<dbReference type="KEGG" id="sus:Acid_3459"/>
<dbReference type="PANTHER" id="PTHR43776:SF8">
    <property type="entry name" value="ABC TRANSPORTER, ATP-BINDING PROTEIN"/>
    <property type="match status" value="1"/>
</dbReference>
<keyword evidence="3" id="KW-0067">ATP-binding</keyword>
<dbReference type="FunCoup" id="Q021F7">
    <property type="interactions" value="282"/>
</dbReference>
<dbReference type="PROSITE" id="PS50893">
    <property type="entry name" value="ABC_TRANSPORTER_2"/>
    <property type="match status" value="1"/>
</dbReference>
<dbReference type="HOGENOM" id="CLU_000604_1_23_0"/>
<dbReference type="EMBL" id="CP000473">
    <property type="protein sequence ID" value="ABJ84432.1"/>
    <property type="molecule type" value="Genomic_DNA"/>
</dbReference>
<evidence type="ECO:0000256" key="3">
    <source>
        <dbReference type="ARBA" id="ARBA00022840"/>
    </source>
</evidence>
<dbReference type="Gene3D" id="3.40.50.300">
    <property type="entry name" value="P-loop containing nucleotide triphosphate hydrolases"/>
    <property type="match status" value="1"/>
</dbReference>
<evidence type="ECO:0000313" key="5">
    <source>
        <dbReference type="EMBL" id="ABJ84432.1"/>
    </source>
</evidence>
<dbReference type="InterPro" id="IPR003439">
    <property type="entry name" value="ABC_transporter-like_ATP-bd"/>
</dbReference>
<keyword evidence="2" id="KW-0547">Nucleotide-binding</keyword>
<dbReference type="GO" id="GO:0055085">
    <property type="term" value="P:transmembrane transport"/>
    <property type="evidence" value="ECO:0007669"/>
    <property type="project" value="UniProtKB-ARBA"/>
</dbReference>
<evidence type="ECO:0000256" key="2">
    <source>
        <dbReference type="ARBA" id="ARBA00022741"/>
    </source>
</evidence>
<evidence type="ECO:0000259" key="4">
    <source>
        <dbReference type="PROSITE" id="PS50893"/>
    </source>
</evidence>
<dbReference type="CDD" id="cd03257">
    <property type="entry name" value="ABC_NikE_OppD_transporters"/>
    <property type="match status" value="1"/>
</dbReference>
<feature type="domain" description="ABC transporter" evidence="4">
    <location>
        <begin position="3"/>
        <end position="224"/>
    </location>
</feature>
<dbReference type="PANTHER" id="PTHR43776">
    <property type="entry name" value="TRANSPORT ATP-BINDING PROTEIN"/>
    <property type="match status" value="1"/>
</dbReference>
<dbReference type="STRING" id="234267.Acid_3459"/>
<dbReference type="InParanoid" id="Q021F7"/>
<dbReference type="SUPFAM" id="SSF52540">
    <property type="entry name" value="P-loop containing nucleoside triphosphate hydrolases"/>
    <property type="match status" value="1"/>
</dbReference>
<proteinExistence type="predicted"/>
<organism evidence="5">
    <name type="scientific">Solibacter usitatus (strain Ellin6076)</name>
    <dbReference type="NCBI Taxonomy" id="234267"/>
    <lineage>
        <taxon>Bacteria</taxon>
        <taxon>Pseudomonadati</taxon>
        <taxon>Acidobacteriota</taxon>
        <taxon>Terriglobia</taxon>
        <taxon>Bryobacterales</taxon>
        <taxon>Solibacteraceae</taxon>
        <taxon>Candidatus Solibacter</taxon>
    </lineage>
</organism>
<reference evidence="5" key="1">
    <citation type="submission" date="2006-10" db="EMBL/GenBank/DDBJ databases">
        <title>Complete sequence of Solibacter usitatus Ellin6076.</title>
        <authorList>
            <consortium name="US DOE Joint Genome Institute"/>
            <person name="Copeland A."/>
            <person name="Lucas S."/>
            <person name="Lapidus A."/>
            <person name="Barry K."/>
            <person name="Detter J.C."/>
            <person name="Glavina del Rio T."/>
            <person name="Hammon N."/>
            <person name="Israni S."/>
            <person name="Dalin E."/>
            <person name="Tice H."/>
            <person name="Pitluck S."/>
            <person name="Thompson L.S."/>
            <person name="Brettin T."/>
            <person name="Bruce D."/>
            <person name="Han C."/>
            <person name="Tapia R."/>
            <person name="Gilna P."/>
            <person name="Schmutz J."/>
            <person name="Larimer F."/>
            <person name="Land M."/>
            <person name="Hauser L."/>
            <person name="Kyrpides N."/>
            <person name="Mikhailova N."/>
            <person name="Janssen P.H."/>
            <person name="Kuske C.R."/>
            <person name="Richardson P."/>
        </authorList>
    </citation>
    <scope>NUCLEOTIDE SEQUENCE</scope>
    <source>
        <strain evidence="5">Ellin6076</strain>
    </source>
</reference>
<dbReference type="SMART" id="SM00382">
    <property type="entry name" value="AAA"/>
    <property type="match status" value="1"/>
</dbReference>
<name>Q021F7_SOLUE</name>
<evidence type="ECO:0000256" key="1">
    <source>
        <dbReference type="ARBA" id="ARBA00022448"/>
    </source>
</evidence>
<dbReference type="InterPro" id="IPR050319">
    <property type="entry name" value="ABC_transp_ATP-bind"/>
</dbReference>
<sequence precursor="true">MLLRVRDLSKRYGSVVALAGVSFSVDRGQTLGIVGASGSGKSTLARCIAGFDAPSAGEIAFEGDRLQVQLIFQEPASSLNPRFTAAEIVEEPLVIQGRDTGRAAEALAMVGIGRDALGKRADQFSGGETQRLAMARALVVEPKLLILDESLNGLDRALRAQVCELLREIQQRLGLSYIVISHDLDLVAGLADRIAVMEAGRIVEMAATQELMTAPRHPHTQELIAATAALR</sequence>
<keyword evidence="1" id="KW-0813">Transport</keyword>
<dbReference type="InterPro" id="IPR003593">
    <property type="entry name" value="AAA+_ATPase"/>
</dbReference>
<dbReference type="GO" id="GO:0005524">
    <property type="term" value="F:ATP binding"/>
    <property type="evidence" value="ECO:0007669"/>
    <property type="project" value="UniProtKB-KW"/>
</dbReference>
<dbReference type="AlphaFoldDB" id="Q021F7"/>
<protein>
    <submittedName>
        <fullName evidence="5">ABC transporter related</fullName>
    </submittedName>
</protein>
<accession>Q021F7</accession>
<dbReference type="Pfam" id="PF00005">
    <property type="entry name" value="ABC_tran"/>
    <property type="match status" value="1"/>
</dbReference>
<dbReference type="InterPro" id="IPR027417">
    <property type="entry name" value="P-loop_NTPase"/>
</dbReference>
<gene>
    <name evidence="5" type="ordered locus">Acid_3459</name>
</gene>